<dbReference type="CDD" id="cd00009">
    <property type="entry name" value="AAA"/>
    <property type="match status" value="1"/>
</dbReference>
<dbReference type="InterPro" id="IPR049945">
    <property type="entry name" value="AAA_22"/>
</dbReference>
<gene>
    <name evidence="4" type="ORF">KNV97_10835</name>
</gene>
<dbReference type="GO" id="GO:0016887">
    <property type="term" value="F:ATP hydrolysis activity"/>
    <property type="evidence" value="ECO:0007669"/>
    <property type="project" value="InterPro"/>
</dbReference>
<organism evidence="4 5">
    <name type="scientific">Vibrio ostreae</name>
    <dbReference type="NCBI Taxonomy" id="2841925"/>
    <lineage>
        <taxon>Bacteria</taxon>
        <taxon>Pseudomonadati</taxon>
        <taxon>Pseudomonadota</taxon>
        <taxon>Gammaproteobacteria</taxon>
        <taxon>Vibrionales</taxon>
        <taxon>Vibrionaceae</taxon>
        <taxon>Vibrio</taxon>
    </lineage>
</organism>
<dbReference type="Proteomes" id="UP000694232">
    <property type="component" value="Chromosome 1"/>
</dbReference>
<feature type="signal peptide" evidence="2">
    <location>
        <begin position="1"/>
        <end position="27"/>
    </location>
</feature>
<reference evidence="4" key="1">
    <citation type="submission" date="2021-06" db="EMBL/GenBank/DDBJ databases">
        <title>Vibrio nov. sp., novel gut bacterium isolated from Yellow Sea oyster.</title>
        <authorList>
            <person name="Muhammad N."/>
            <person name="Nguyen T.H."/>
            <person name="Lee Y.-J."/>
            <person name="Ko J."/>
            <person name="Kim S.-G."/>
        </authorList>
    </citation>
    <scope>NUCLEOTIDE SEQUENCE</scope>
    <source>
        <strain evidence="4">OG9-811</strain>
    </source>
</reference>
<evidence type="ECO:0000313" key="5">
    <source>
        <dbReference type="Proteomes" id="UP000694232"/>
    </source>
</evidence>
<keyword evidence="2" id="KW-0732">Signal</keyword>
<feature type="chain" id="PRO_5037294564" evidence="2">
    <location>
        <begin position="28"/>
        <end position="788"/>
    </location>
</feature>
<evidence type="ECO:0000313" key="4">
    <source>
        <dbReference type="EMBL" id="QXO18720.1"/>
    </source>
</evidence>
<dbReference type="EMBL" id="CP076643">
    <property type="protein sequence ID" value="QXO18720.1"/>
    <property type="molecule type" value="Genomic_DNA"/>
</dbReference>
<proteinExistence type="predicted"/>
<feature type="transmembrane region" description="Helical" evidence="1">
    <location>
        <begin position="265"/>
        <end position="284"/>
    </location>
</feature>
<feature type="transmembrane region" description="Helical" evidence="1">
    <location>
        <begin position="305"/>
        <end position="325"/>
    </location>
</feature>
<name>A0A975YPN8_9VIBR</name>
<evidence type="ECO:0000259" key="3">
    <source>
        <dbReference type="Pfam" id="PF13401"/>
    </source>
</evidence>
<feature type="transmembrane region" description="Helical" evidence="1">
    <location>
        <begin position="236"/>
        <end position="253"/>
    </location>
</feature>
<feature type="domain" description="ORC1/DEAH AAA+ ATPase" evidence="3">
    <location>
        <begin position="478"/>
        <end position="590"/>
    </location>
</feature>
<sequence length="788" mass="91816">MSAILHFRLRAWLLPLLLGLLSFSVTAEWQHDDVNLVAQTPQSMRDLEQNVRELPERTMMDRAQQQRVQQLLKATLLQQQNTVDEFSTLLEHYQQQADELNWFNLQQSYLALTSLSRSKQRLLELSDVYTRSVLTGFSSEGVSQARLELQQARLMLHYQWHWQTRQLDTLWHNVSRAPLSFCGMVLRVMVIFAVLFWWLGHSQPLIKLFWRTYLQNKQKPAIWARLVWYVSKANRTIAWMIALTLVLQSLIQLESLQALRYLQWAIWWLLGGRIAISLISEYFYRTRRTSNQALIDLRQTSIRRLVRTAVISGLIVQLSLALLAKNTLYDWLTDALSVWIVLMVVSVLMLWRERTFAVIDKQTDKPLWVKWAEKKQSTWLACIPATVLGVLWIGLNTLQRQLVSLMSSYSFCSQALAYLFRIEAAKQNNNRCNEQEYTRVKGDETFDYVLPGHMDSPLVEYAQDEFQQLSRYLLSDSPAMCVVSGERGIGTTTLLHRLLNKVKNARPVYLNCPYSGLDNLLSQLAVELNLSEDASEVQIIAALRQSEQSYLIAIDNAQRLVKPTVGGLKGLLHLTNLLRRSKQNHRVVMAIEKSSWRFVDRARGERLLFDWVTILPRWNEVQLGELLDSRINQDKQSPISFEGLLVPRQWGDEEHSDEERSRLGFYRILLHYSDGNPTVALRFFRRSLHRHKENHQVVVRLFHTPDAHDLESMPKPMLAVLRSIVQLEVASPDELSECTQLTIPEVIGIMRYFESRGYLEWAEDKTRISDHWYRAITNVLDRQHLLVK</sequence>
<keyword evidence="1" id="KW-0472">Membrane</keyword>
<dbReference type="KEGG" id="vos:KNV97_10835"/>
<protein>
    <submittedName>
        <fullName evidence="4">AAA family ATPase</fullName>
    </submittedName>
</protein>
<feature type="transmembrane region" description="Helical" evidence="1">
    <location>
        <begin position="177"/>
        <end position="199"/>
    </location>
</feature>
<accession>A0A975YPN8</accession>
<feature type="transmembrane region" description="Helical" evidence="1">
    <location>
        <begin position="378"/>
        <end position="395"/>
    </location>
</feature>
<dbReference type="Pfam" id="PF13401">
    <property type="entry name" value="AAA_22"/>
    <property type="match status" value="1"/>
</dbReference>
<dbReference type="RefSeq" id="WP_218563089.1">
    <property type="nucleotide sequence ID" value="NZ_CP076643.1"/>
</dbReference>
<keyword evidence="1" id="KW-1133">Transmembrane helix</keyword>
<evidence type="ECO:0000256" key="2">
    <source>
        <dbReference type="SAM" id="SignalP"/>
    </source>
</evidence>
<keyword evidence="5" id="KW-1185">Reference proteome</keyword>
<dbReference type="AlphaFoldDB" id="A0A975YPN8"/>
<keyword evidence="1" id="KW-0812">Transmembrane</keyword>
<feature type="transmembrane region" description="Helical" evidence="1">
    <location>
        <begin position="331"/>
        <end position="351"/>
    </location>
</feature>
<evidence type="ECO:0000256" key="1">
    <source>
        <dbReference type="SAM" id="Phobius"/>
    </source>
</evidence>